<accession>A0A3M8DSS0</accession>
<dbReference type="SUPFAM" id="SSF53187">
    <property type="entry name" value="Zn-dependent exopeptidases"/>
    <property type="match status" value="1"/>
</dbReference>
<keyword evidence="4" id="KW-1185">Reference proteome</keyword>
<dbReference type="InterPro" id="IPR002933">
    <property type="entry name" value="Peptidase_M20"/>
</dbReference>
<dbReference type="EMBL" id="RHHQ01000006">
    <property type="protein sequence ID" value="RNB91230.1"/>
    <property type="molecule type" value="Genomic_DNA"/>
</dbReference>
<reference evidence="3 4" key="1">
    <citation type="submission" date="2018-10" db="EMBL/GenBank/DDBJ databases">
        <title>Phylogenomics of Brevibacillus.</title>
        <authorList>
            <person name="Dunlap C."/>
        </authorList>
    </citation>
    <scope>NUCLEOTIDE SEQUENCE [LARGE SCALE GENOMIC DNA]</scope>
    <source>
        <strain evidence="3 4">JCM 15716</strain>
    </source>
</reference>
<comment type="caution">
    <text evidence="3">The sequence shown here is derived from an EMBL/GenBank/DDBJ whole genome shotgun (WGS) entry which is preliminary data.</text>
</comment>
<organism evidence="3 4">
    <name type="scientific">Brevibacillus fluminis</name>
    <dbReference type="NCBI Taxonomy" id="511487"/>
    <lineage>
        <taxon>Bacteria</taxon>
        <taxon>Bacillati</taxon>
        <taxon>Bacillota</taxon>
        <taxon>Bacilli</taxon>
        <taxon>Bacillales</taxon>
        <taxon>Paenibacillaceae</taxon>
        <taxon>Brevibacillus</taxon>
    </lineage>
</organism>
<dbReference type="PANTHER" id="PTHR11014:SF122">
    <property type="entry name" value="AMIDOHYDROLASE AMHX"/>
    <property type="match status" value="1"/>
</dbReference>
<evidence type="ECO:0000256" key="1">
    <source>
        <dbReference type="PIRSR" id="PIRSR005962-1"/>
    </source>
</evidence>
<gene>
    <name evidence="3" type="ORF">EDM56_06520</name>
</gene>
<sequence>MIDQLKQWIEANREKIEATYHELHGLAEVSWKEHRSTAYLCRELEAMGIAYETFPDITGVIAYVGEEEATPVVGLRADMDALWQLVDGNWQANHSCGHDAHMTMALHALRCVKELGFEPQGRLKVIFQPAEETGEGARTLVQHGVIDDLDHLIGIHVRPYFEVPSGSASPAIRHGAISQVRGKLKGEQAHAARPNLGTNVVDALSLLITAVNAVKVDPTTPMSAKVTMVKAGGDNLNIIPDEAQFGLDLRAQTNEAMEWLLARVLQAIEVAATANGAVVELEPVMQLHAAVPNGEMEQLVASAIAETLGEEKLAPAPVTPGGEDFHCYAVEKPGLATTMIGLGTGLSPGLHHPQMRFDLGTLANGVAVMAASAIKLLGHAPENNS</sequence>
<feature type="binding site" evidence="1">
    <location>
        <position position="156"/>
    </location>
    <ligand>
        <name>Mn(2+)</name>
        <dbReference type="ChEBI" id="CHEBI:29035"/>
        <label>2</label>
    </ligand>
</feature>
<feature type="binding site" evidence="1">
    <location>
        <position position="96"/>
    </location>
    <ligand>
        <name>Mn(2+)</name>
        <dbReference type="ChEBI" id="CHEBI:29035"/>
        <label>2</label>
    </ligand>
</feature>
<dbReference type="Gene3D" id="3.30.70.360">
    <property type="match status" value="1"/>
</dbReference>
<name>A0A3M8DSS0_9BACL</name>
<feature type="binding site" evidence="1">
    <location>
        <position position="351"/>
    </location>
    <ligand>
        <name>Mn(2+)</name>
        <dbReference type="ChEBI" id="CHEBI:29035"/>
        <label>2</label>
    </ligand>
</feature>
<keyword evidence="3" id="KW-0378">Hydrolase</keyword>
<dbReference type="OrthoDB" id="9776731at2"/>
<proteinExistence type="predicted"/>
<feature type="domain" description="Peptidase M20 dimerisation" evidence="2">
    <location>
        <begin position="181"/>
        <end position="270"/>
    </location>
</feature>
<dbReference type="SUPFAM" id="SSF55031">
    <property type="entry name" value="Bacterial exopeptidase dimerisation domain"/>
    <property type="match status" value="1"/>
</dbReference>
<dbReference type="AlphaFoldDB" id="A0A3M8DSS0"/>
<dbReference type="InterPro" id="IPR011650">
    <property type="entry name" value="Peptidase_M20_dimer"/>
</dbReference>
<dbReference type="NCBIfam" id="TIGR01891">
    <property type="entry name" value="amidohydrolases"/>
    <property type="match status" value="1"/>
</dbReference>
<dbReference type="CDD" id="cd08018">
    <property type="entry name" value="M20_Acy1_amhX-like"/>
    <property type="match status" value="1"/>
</dbReference>
<comment type="cofactor">
    <cofactor evidence="1">
        <name>Mn(2+)</name>
        <dbReference type="ChEBI" id="CHEBI:29035"/>
    </cofactor>
    <text evidence="1">The Mn(2+) ion enhances activity.</text>
</comment>
<evidence type="ECO:0000259" key="2">
    <source>
        <dbReference type="Pfam" id="PF07687"/>
    </source>
</evidence>
<keyword evidence="1" id="KW-0464">Manganese</keyword>
<dbReference type="InterPro" id="IPR037484">
    <property type="entry name" value="AmhX-like"/>
</dbReference>
<dbReference type="PANTHER" id="PTHR11014">
    <property type="entry name" value="PEPTIDASE M20 FAMILY MEMBER"/>
    <property type="match status" value="1"/>
</dbReference>
<dbReference type="Gene3D" id="3.40.630.10">
    <property type="entry name" value="Zn peptidases"/>
    <property type="match status" value="1"/>
</dbReference>
<dbReference type="GO" id="GO:0046872">
    <property type="term" value="F:metal ion binding"/>
    <property type="evidence" value="ECO:0007669"/>
    <property type="project" value="UniProtKB-KW"/>
</dbReference>
<dbReference type="Proteomes" id="UP000271031">
    <property type="component" value="Unassembled WGS sequence"/>
</dbReference>
<feature type="binding site" evidence="1">
    <location>
        <position position="132"/>
    </location>
    <ligand>
        <name>Mn(2+)</name>
        <dbReference type="ChEBI" id="CHEBI:29035"/>
        <label>2</label>
    </ligand>
</feature>
<dbReference type="RefSeq" id="WP_122917082.1">
    <property type="nucleotide sequence ID" value="NZ_RHHQ01000006.1"/>
</dbReference>
<protein>
    <submittedName>
        <fullName evidence="3">Amidohydrolase</fullName>
    </submittedName>
</protein>
<dbReference type="Pfam" id="PF07687">
    <property type="entry name" value="M20_dimer"/>
    <property type="match status" value="1"/>
</dbReference>
<dbReference type="Pfam" id="PF01546">
    <property type="entry name" value="Peptidase_M20"/>
    <property type="match status" value="1"/>
</dbReference>
<evidence type="ECO:0000313" key="3">
    <source>
        <dbReference type="EMBL" id="RNB91230.1"/>
    </source>
</evidence>
<keyword evidence="1" id="KW-0479">Metal-binding</keyword>
<evidence type="ECO:0000313" key="4">
    <source>
        <dbReference type="Proteomes" id="UP000271031"/>
    </source>
</evidence>
<feature type="binding site" evidence="1">
    <location>
        <position position="98"/>
    </location>
    <ligand>
        <name>Mn(2+)</name>
        <dbReference type="ChEBI" id="CHEBI:29035"/>
        <label>2</label>
    </ligand>
</feature>
<dbReference type="InterPro" id="IPR017439">
    <property type="entry name" value="Amidohydrolase"/>
</dbReference>
<dbReference type="PIRSF" id="PIRSF005962">
    <property type="entry name" value="Pept_M20D_amidohydro"/>
    <property type="match status" value="1"/>
</dbReference>
<dbReference type="InterPro" id="IPR036264">
    <property type="entry name" value="Bact_exopeptidase_dim_dom"/>
</dbReference>
<dbReference type="GO" id="GO:0016787">
    <property type="term" value="F:hydrolase activity"/>
    <property type="evidence" value="ECO:0007669"/>
    <property type="project" value="UniProtKB-KW"/>
</dbReference>